<gene>
    <name evidence="1" type="ORF">M407DRAFT_23332</name>
</gene>
<protein>
    <recommendedName>
        <fullName evidence="3">Retrotransposon gag domain-containing protein</fullName>
    </recommendedName>
</protein>
<accession>A0A0C3L123</accession>
<dbReference type="HOGENOM" id="CLU_2639938_0_0_1"/>
<reference evidence="2" key="2">
    <citation type="submission" date="2015-01" db="EMBL/GenBank/DDBJ databases">
        <title>Evolutionary Origins and Diversification of the Mycorrhizal Mutualists.</title>
        <authorList>
            <consortium name="DOE Joint Genome Institute"/>
            <consortium name="Mycorrhizal Genomics Consortium"/>
            <person name="Kohler A."/>
            <person name="Kuo A."/>
            <person name="Nagy L.G."/>
            <person name="Floudas D."/>
            <person name="Copeland A."/>
            <person name="Barry K.W."/>
            <person name="Cichocki N."/>
            <person name="Veneault-Fourrey C."/>
            <person name="LaButti K."/>
            <person name="Lindquist E.A."/>
            <person name="Lipzen A."/>
            <person name="Lundell T."/>
            <person name="Morin E."/>
            <person name="Murat C."/>
            <person name="Riley R."/>
            <person name="Ohm R."/>
            <person name="Sun H."/>
            <person name="Tunlid A."/>
            <person name="Henrissat B."/>
            <person name="Grigoriev I.V."/>
            <person name="Hibbett D.S."/>
            <person name="Martin F."/>
        </authorList>
    </citation>
    <scope>NUCLEOTIDE SEQUENCE [LARGE SCALE GENOMIC DNA]</scope>
    <source>
        <strain evidence="2">MUT 4182</strain>
    </source>
</reference>
<evidence type="ECO:0000313" key="1">
    <source>
        <dbReference type="EMBL" id="KIO27398.1"/>
    </source>
</evidence>
<evidence type="ECO:0008006" key="3">
    <source>
        <dbReference type="Google" id="ProtNLM"/>
    </source>
</evidence>
<dbReference type="OrthoDB" id="3224929at2759"/>
<proteinExistence type="predicted"/>
<organism evidence="1 2">
    <name type="scientific">Tulasnella calospora MUT 4182</name>
    <dbReference type="NCBI Taxonomy" id="1051891"/>
    <lineage>
        <taxon>Eukaryota</taxon>
        <taxon>Fungi</taxon>
        <taxon>Dikarya</taxon>
        <taxon>Basidiomycota</taxon>
        <taxon>Agaricomycotina</taxon>
        <taxon>Agaricomycetes</taxon>
        <taxon>Cantharellales</taxon>
        <taxon>Tulasnellaceae</taxon>
        <taxon>Tulasnella</taxon>
    </lineage>
</organism>
<dbReference type="EMBL" id="KN823009">
    <property type="protein sequence ID" value="KIO27398.1"/>
    <property type="molecule type" value="Genomic_DNA"/>
</dbReference>
<sequence length="77" mass="8659">MALEYQPLFRGTSGEEAEKFVKMVYRRARDAGKQGDNRWIMEFVPTCLAGDALRWYASLDRSGGRAELTSSNIQASP</sequence>
<evidence type="ECO:0000313" key="2">
    <source>
        <dbReference type="Proteomes" id="UP000054248"/>
    </source>
</evidence>
<reference evidence="1 2" key="1">
    <citation type="submission" date="2014-04" db="EMBL/GenBank/DDBJ databases">
        <authorList>
            <consortium name="DOE Joint Genome Institute"/>
            <person name="Kuo A."/>
            <person name="Girlanda M."/>
            <person name="Perotto S."/>
            <person name="Kohler A."/>
            <person name="Nagy L.G."/>
            <person name="Floudas D."/>
            <person name="Copeland A."/>
            <person name="Barry K.W."/>
            <person name="Cichocki N."/>
            <person name="Veneault-Fourrey C."/>
            <person name="LaButti K."/>
            <person name="Lindquist E.A."/>
            <person name="Lipzen A."/>
            <person name="Lundell T."/>
            <person name="Morin E."/>
            <person name="Murat C."/>
            <person name="Sun H."/>
            <person name="Tunlid A."/>
            <person name="Henrissat B."/>
            <person name="Grigoriev I.V."/>
            <person name="Hibbett D.S."/>
            <person name="Martin F."/>
            <person name="Nordberg H.P."/>
            <person name="Cantor M.N."/>
            <person name="Hua S.X."/>
        </authorList>
    </citation>
    <scope>NUCLEOTIDE SEQUENCE [LARGE SCALE GENOMIC DNA]</scope>
    <source>
        <strain evidence="1 2">MUT 4182</strain>
    </source>
</reference>
<name>A0A0C3L123_9AGAM</name>
<keyword evidence="2" id="KW-1185">Reference proteome</keyword>
<dbReference type="Proteomes" id="UP000054248">
    <property type="component" value="Unassembled WGS sequence"/>
</dbReference>
<dbReference type="AlphaFoldDB" id="A0A0C3L123"/>